<feature type="domain" description="Radical SAM core" evidence="5">
    <location>
        <begin position="2"/>
        <end position="237"/>
    </location>
</feature>
<evidence type="ECO:0000313" key="6">
    <source>
        <dbReference type="EMBL" id="GAA2146602.1"/>
    </source>
</evidence>
<comment type="caution">
    <text evidence="6">The sequence shown here is derived from an EMBL/GenBank/DDBJ whole genome shotgun (WGS) entry which is preliminary data.</text>
</comment>
<dbReference type="CDD" id="cd01335">
    <property type="entry name" value="Radical_SAM"/>
    <property type="match status" value="1"/>
</dbReference>
<dbReference type="InterPro" id="IPR013785">
    <property type="entry name" value="Aldolase_TIM"/>
</dbReference>
<dbReference type="InterPro" id="IPR023867">
    <property type="entry name" value="Sulphatase_maturase_rSAM"/>
</dbReference>
<evidence type="ECO:0000256" key="2">
    <source>
        <dbReference type="ARBA" id="ARBA00022723"/>
    </source>
</evidence>
<dbReference type="SUPFAM" id="SSF102114">
    <property type="entry name" value="Radical SAM enzymes"/>
    <property type="match status" value="1"/>
</dbReference>
<dbReference type="InterPro" id="IPR007197">
    <property type="entry name" value="rSAM"/>
</dbReference>
<gene>
    <name evidence="6" type="ORF">GCM10009727_48010</name>
</gene>
<evidence type="ECO:0000259" key="5">
    <source>
        <dbReference type="PROSITE" id="PS51918"/>
    </source>
</evidence>
<dbReference type="Proteomes" id="UP001501020">
    <property type="component" value="Unassembled WGS sequence"/>
</dbReference>
<evidence type="ECO:0000256" key="1">
    <source>
        <dbReference type="ARBA" id="ARBA00022691"/>
    </source>
</evidence>
<evidence type="ECO:0000313" key="7">
    <source>
        <dbReference type="Proteomes" id="UP001501020"/>
    </source>
</evidence>
<dbReference type="EMBL" id="BAAAMR010000044">
    <property type="protein sequence ID" value="GAA2146602.1"/>
    <property type="molecule type" value="Genomic_DNA"/>
</dbReference>
<keyword evidence="3" id="KW-0408">Iron</keyword>
<dbReference type="Pfam" id="PF04055">
    <property type="entry name" value="Radical_SAM"/>
    <property type="match status" value="1"/>
</dbReference>
<keyword evidence="1" id="KW-0949">S-adenosyl-L-methionine</keyword>
<proteinExistence type="predicted"/>
<organism evidence="6 7">
    <name type="scientific">Actinomadura napierensis</name>
    <dbReference type="NCBI Taxonomy" id="267854"/>
    <lineage>
        <taxon>Bacteria</taxon>
        <taxon>Bacillati</taxon>
        <taxon>Actinomycetota</taxon>
        <taxon>Actinomycetes</taxon>
        <taxon>Streptosporangiales</taxon>
        <taxon>Thermomonosporaceae</taxon>
        <taxon>Actinomadura</taxon>
    </lineage>
</organism>
<dbReference type="InterPro" id="IPR026335">
    <property type="entry name" value="rSAM_SPASM_FxsB"/>
</dbReference>
<accession>A0ABN2ZS27</accession>
<dbReference type="SFLD" id="SFLDG01386">
    <property type="entry name" value="main_SPASM_domain-containing"/>
    <property type="match status" value="1"/>
</dbReference>
<protein>
    <submittedName>
        <fullName evidence="6">FxsB family radical SAM/SPASM domain protein</fullName>
    </submittedName>
</protein>
<dbReference type="PANTHER" id="PTHR43273:SF8">
    <property type="entry name" value="RADICAL SAM DOMAIN PROTEIN"/>
    <property type="match status" value="1"/>
</dbReference>
<dbReference type="SFLD" id="SFLDG01067">
    <property type="entry name" value="SPASM/twitch_domain_containing"/>
    <property type="match status" value="1"/>
</dbReference>
<dbReference type="PROSITE" id="PS51918">
    <property type="entry name" value="RADICAL_SAM"/>
    <property type="match status" value="1"/>
</dbReference>
<evidence type="ECO:0000256" key="4">
    <source>
        <dbReference type="ARBA" id="ARBA00023014"/>
    </source>
</evidence>
<dbReference type="SFLD" id="SFLDS00029">
    <property type="entry name" value="Radical_SAM"/>
    <property type="match status" value="1"/>
</dbReference>
<reference evidence="6 7" key="1">
    <citation type="journal article" date="2019" name="Int. J. Syst. Evol. Microbiol.">
        <title>The Global Catalogue of Microorganisms (GCM) 10K type strain sequencing project: providing services to taxonomists for standard genome sequencing and annotation.</title>
        <authorList>
            <consortium name="The Broad Institute Genomics Platform"/>
            <consortium name="The Broad Institute Genome Sequencing Center for Infectious Disease"/>
            <person name="Wu L."/>
            <person name="Ma J."/>
        </authorList>
    </citation>
    <scope>NUCLEOTIDE SEQUENCE [LARGE SCALE GENOMIC DNA]</scope>
    <source>
        <strain evidence="6 7">JCM 13850</strain>
    </source>
</reference>
<dbReference type="InterPro" id="IPR058240">
    <property type="entry name" value="rSAM_sf"/>
</dbReference>
<keyword evidence="2" id="KW-0479">Metal-binding</keyword>
<dbReference type="PANTHER" id="PTHR43273">
    <property type="entry name" value="ANAEROBIC SULFATASE-MATURATING ENZYME HOMOLOG ASLB-RELATED"/>
    <property type="match status" value="1"/>
</dbReference>
<keyword evidence="4" id="KW-0411">Iron-sulfur</keyword>
<sequence>MIVPFQQFVLKVHSRCNLACDYCYVYAMADQGWRSQPRRMPDQVVDDTLARIAEHAVAHRLPSVRIILHGGEPLLAGPDLLTALVDHARAVIPAQVLVSLQTNGVLLDDPTLALLRAHEVRIAVSLDGDAVTTNRHRRFADGRSSHASVVSALRRLRHVPEAFAGILCTIDLQADPVGCYEALLEFSPPQLDFLLPHGSWSSPPPFRPADDSTPYADWLLAVFERWYGAPAQETSIRLFTEMMQLLLGGPGGFEGLGLRPSSVIVVGVDGGIRQLDSLSAVAAGVADLGLNVAADSFDAALTHPLTRARQAGLAGLARTCQRCTLVHTCGGGLFTHRYDGRQKGDSFAHPSVYCPDLTKLITAVDARIHRDLNRVRGPG</sequence>
<dbReference type="NCBIfam" id="TIGR04269">
    <property type="entry name" value="SAM_SPASM_FxsB"/>
    <property type="match status" value="1"/>
</dbReference>
<name>A0ABN2ZS27_9ACTN</name>
<dbReference type="RefSeq" id="WP_344271080.1">
    <property type="nucleotide sequence ID" value="NZ_BAAAMR010000044.1"/>
</dbReference>
<dbReference type="SFLD" id="SFLDG01072">
    <property type="entry name" value="dehydrogenase_like"/>
    <property type="match status" value="1"/>
</dbReference>
<keyword evidence="7" id="KW-1185">Reference proteome</keyword>
<dbReference type="Gene3D" id="3.20.20.70">
    <property type="entry name" value="Aldolase class I"/>
    <property type="match status" value="1"/>
</dbReference>
<evidence type="ECO:0000256" key="3">
    <source>
        <dbReference type="ARBA" id="ARBA00023004"/>
    </source>
</evidence>